<dbReference type="PROSITE" id="PS50013">
    <property type="entry name" value="CHROMO_2"/>
    <property type="match status" value="1"/>
</dbReference>
<evidence type="ECO:0000313" key="4">
    <source>
        <dbReference type="EMBL" id="KAK3169981.1"/>
    </source>
</evidence>
<feature type="compositionally biased region" description="Low complexity" evidence="2">
    <location>
        <begin position="152"/>
        <end position="180"/>
    </location>
</feature>
<feature type="compositionally biased region" description="Polar residues" evidence="2">
    <location>
        <begin position="454"/>
        <end position="475"/>
    </location>
</feature>
<name>A0AAD9Z1V9_9LECA</name>
<dbReference type="InterPro" id="IPR016197">
    <property type="entry name" value="Chromo-like_dom_sf"/>
</dbReference>
<organism evidence="4 5">
    <name type="scientific">Lepraria neglecta</name>
    <dbReference type="NCBI Taxonomy" id="209136"/>
    <lineage>
        <taxon>Eukaryota</taxon>
        <taxon>Fungi</taxon>
        <taxon>Dikarya</taxon>
        <taxon>Ascomycota</taxon>
        <taxon>Pezizomycotina</taxon>
        <taxon>Lecanoromycetes</taxon>
        <taxon>OSLEUM clade</taxon>
        <taxon>Lecanoromycetidae</taxon>
        <taxon>Lecanorales</taxon>
        <taxon>Lecanorineae</taxon>
        <taxon>Stereocaulaceae</taxon>
        <taxon>Lepraria</taxon>
    </lineage>
</organism>
<feature type="region of interest" description="Disordered" evidence="2">
    <location>
        <begin position="1388"/>
        <end position="1475"/>
    </location>
</feature>
<comment type="caution">
    <text evidence="4">The sequence shown here is derived from an EMBL/GenBank/DDBJ whole genome shotgun (WGS) entry which is preliminary data.</text>
</comment>
<proteinExistence type="predicted"/>
<feature type="compositionally biased region" description="Basic and acidic residues" evidence="2">
    <location>
        <begin position="520"/>
        <end position="559"/>
    </location>
</feature>
<dbReference type="SUPFAM" id="SSF54160">
    <property type="entry name" value="Chromo domain-like"/>
    <property type="match status" value="1"/>
</dbReference>
<accession>A0AAD9Z1V9</accession>
<comment type="subunit">
    <text evidence="1">Component of the NuA4 histone acetyltransferase complex.</text>
</comment>
<feature type="compositionally biased region" description="Basic and acidic residues" evidence="2">
    <location>
        <begin position="587"/>
        <end position="598"/>
    </location>
</feature>
<feature type="compositionally biased region" description="Basic residues" evidence="2">
    <location>
        <begin position="295"/>
        <end position="308"/>
    </location>
</feature>
<feature type="compositionally biased region" description="Polar residues" evidence="2">
    <location>
        <begin position="1424"/>
        <end position="1434"/>
    </location>
</feature>
<dbReference type="SMART" id="SM00298">
    <property type="entry name" value="CHROMO"/>
    <property type="match status" value="1"/>
</dbReference>
<reference evidence="4" key="1">
    <citation type="submission" date="2022-11" db="EMBL/GenBank/DDBJ databases">
        <title>Chromosomal genome sequence assembly and mating type (MAT) locus characterization of the leprose asexual lichenized fungus Lepraria neglecta (Nyl.) Erichsen.</title>
        <authorList>
            <person name="Allen J.L."/>
            <person name="Pfeffer B."/>
        </authorList>
    </citation>
    <scope>NUCLEOTIDE SEQUENCE</scope>
    <source>
        <strain evidence="4">Allen 5258</strain>
    </source>
</reference>
<evidence type="ECO:0000313" key="5">
    <source>
        <dbReference type="Proteomes" id="UP001276659"/>
    </source>
</evidence>
<feature type="compositionally biased region" description="Basic and acidic residues" evidence="2">
    <location>
        <begin position="183"/>
        <end position="194"/>
    </location>
</feature>
<dbReference type="Proteomes" id="UP001276659">
    <property type="component" value="Unassembled WGS sequence"/>
</dbReference>
<feature type="domain" description="Chromo" evidence="3">
    <location>
        <begin position="34"/>
        <end position="92"/>
    </location>
</feature>
<evidence type="ECO:0000256" key="1">
    <source>
        <dbReference type="ARBA" id="ARBA00011353"/>
    </source>
</evidence>
<dbReference type="Gene3D" id="2.40.50.40">
    <property type="match status" value="1"/>
</dbReference>
<sequence>MANTHDIGESGSSDDDSISLASTVASTHAEDDIYEIETIVAEETIDQVTWYLVKWKGYSEDRNTWEPKEQFNSDEIFKEWNERQTRISRGREKPFDVEAWLERQVQLEQDAEKRKWRRQRRRRRRRRLNLDPDARPSNSKDNDQASPDKEISSSLHQYSSSSASTSSPPTAQAAQRPTASWTNEEKSMLEKGLKEARRPKFNEILGWYGNRGTINRVLKGKTPRDLRQKTEELRQEFVIVGKEPPDYYLDTLPQPLRRAKARDSSRHSDRISGEEASSDSERKIDSMLEEIKEKALKKRSTSKPKATPKKMTMTPALPKEARKETSPPKKPDITSKEPGASTSRPDAPNKSKAPPKNPITEARINSPEKPTRDPVRTDTSDRRAIEPAKQANPPAQGQRAPNTARMGAIGSGPARLPSAKTVANPAEKTRKPGVGGIDPGISWKTEPKRRKTLPTANTEEPGTRFTKLSIQNTVMKSRRNEPAPNRDNLIFLDPKTGKTLKPESKTSAVVERTKTPFQEFQEKLDAEKAKDRRIKESQGERTDGDAMLVDENRQNRDNRGPGIDSDAILVDNNRQTRKSQRTGIGKLADEKAKDRQTKDSQGAGIYGDTTLMDEPEEPVASIKGPKSSEADKSSRASQNMEPKLGPSPPPVTVKFRQPPKAHTFSDPAPELPLDAPTAPKKSTERSAKLPLQGYVERSTLSTSSTTAKSNPSLAPYDTAFALMNNPSIEQRHVLASLWDQNCIIGDLRLGAVGSQGVEKINVKFLGLNFEMHRLLLTIKIEPRTMYFDFTKSCRASECQNYFLTDPSKYLGSGFIVPYSYTEYATERLAENLAMTLSCGLFLARNFTMIMYPAGASAWGFLDRNLPAVPEGTLLRFIIRQPLAEQLAGEDLIIDRLATQNSDRLAEIRTHVRDNPIQADEKSINVVFRDMFEIEYDRLVAQNGQQRYSAAEDLPRKGMLTYKPAADIFFLCFIPQGCELYEPDPAKRMALRTRTSEEHDCFIEYLEANGAEEIYSMQDKGSIDVQNNGAWNYFINNVKAGQVIFHDACIRIDQVPNLAKFLREGAINVWKTSLSPMHPAEKHPHLVRLFPHGGVILLTGSLILYRPYEALRILMWFRRIQLPMKPSGTWKIAARPRIREWLLDLMDVCDDTKRDMFGHGIQIIADIYTEILWLFETPDPEDNELMCYDYDYEIPTDDAPIVTSASLRALQERKEWKGDSPESTKIDHDNIRQNDDLLVQWFAEWAVVNLESFRKFHAVLGYPNGDEFGDKALKAYERGWGHIEVLTAEECFKRHSVTSQEKLDKMEAERRRKVREQIPIKKEEARKAQIEERRAAKEALEIHLQVFRDAGAMEGEVTAAGRQYLRASGATDREVDDRAIDMERVLVPNHWDEPYEGPKTNRDDGDIPMNDPDMGGKGGGEAISRLSSAMDTASESGGGGKKRRIEPSRHRRTQSRSGARMNAGATSANQGKGAKG</sequence>
<feature type="region of interest" description="Disordered" evidence="2">
    <location>
        <begin position="1"/>
        <end position="23"/>
    </location>
</feature>
<dbReference type="CDD" id="cd18966">
    <property type="entry name" value="chromodomain"/>
    <property type="match status" value="1"/>
</dbReference>
<dbReference type="Pfam" id="PF00385">
    <property type="entry name" value="Chromo"/>
    <property type="match status" value="1"/>
</dbReference>
<evidence type="ECO:0000259" key="3">
    <source>
        <dbReference type="PROSITE" id="PS50013"/>
    </source>
</evidence>
<feature type="region of interest" description="Disordered" evidence="2">
    <location>
        <begin position="111"/>
        <end position="194"/>
    </location>
</feature>
<gene>
    <name evidence="4" type="ORF">OEA41_009366</name>
</gene>
<feature type="compositionally biased region" description="Basic and acidic residues" evidence="2">
    <location>
        <begin position="261"/>
        <end position="294"/>
    </location>
</feature>
<protein>
    <recommendedName>
        <fullName evidence="3">Chromo domain-containing protein</fullName>
    </recommendedName>
</protein>
<feature type="compositionally biased region" description="Basic residues" evidence="2">
    <location>
        <begin position="1439"/>
        <end position="1453"/>
    </location>
</feature>
<evidence type="ECO:0000256" key="2">
    <source>
        <dbReference type="SAM" id="MobiDB-lite"/>
    </source>
</evidence>
<feature type="compositionally biased region" description="Basic residues" evidence="2">
    <location>
        <begin position="114"/>
        <end position="127"/>
    </location>
</feature>
<feature type="region of interest" description="Disordered" evidence="2">
    <location>
        <begin position="243"/>
        <end position="688"/>
    </location>
</feature>
<feature type="compositionally biased region" description="Basic and acidic residues" evidence="2">
    <location>
        <begin position="319"/>
        <end position="335"/>
    </location>
</feature>
<dbReference type="InterPro" id="IPR023780">
    <property type="entry name" value="Chromo_domain"/>
</dbReference>
<feature type="compositionally biased region" description="Basic and acidic residues" evidence="2">
    <location>
        <begin position="128"/>
        <end position="151"/>
    </location>
</feature>
<feature type="compositionally biased region" description="Low complexity" evidence="2">
    <location>
        <begin position="345"/>
        <end position="354"/>
    </location>
</feature>
<dbReference type="GO" id="GO:0006338">
    <property type="term" value="P:chromatin remodeling"/>
    <property type="evidence" value="ECO:0007669"/>
    <property type="project" value="UniProtKB-ARBA"/>
</dbReference>
<dbReference type="InterPro" id="IPR000953">
    <property type="entry name" value="Chromo/chromo_shadow_dom"/>
</dbReference>
<feature type="compositionally biased region" description="Basic and acidic residues" evidence="2">
    <location>
        <begin position="369"/>
        <end position="386"/>
    </location>
</feature>
<keyword evidence="5" id="KW-1185">Reference proteome</keyword>
<dbReference type="EMBL" id="JASNWA010000009">
    <property type="protein sequence ID" value="KAK3169981.1"/>
    <property type="molecule type" value="Genomic_DNA"/>
</dbReference>